<feature type="binding site" evidence="14">
    <location>
        <position position="82"/>
    </location>
    <ligand>
        <name>molybdate</name>
        <dbReference type="ChEBI" id="CHEBI:36264"/>
    </ligand>
</feature>
<dbReference type="GO" id="GO:0005886">
    <property type="term" value="C:plasma membrane"/>
    <property type="evidence" value="ECO:0007669"/>
    <property type="project" value="UniProtKB-SubCell"/>
</dbReference>
<keyword evidence="3" id="KW-0813">Transport</keyword>
<keyword evidence="17" id="KW-1185">Reference proteome</keyword>
<gene>
    <name evidence="16" type="ORF">SAMN04488544_3934</name>
</gene>
<feature type="binding site" evidence="14">
    <location>
        <position position="54"/>
    </location>
    <ligand>
        <name>molybdate</name>
        <dbReference type="ChEBI" id="CHEBI:36264"/>
    </ligand>
</feature>
<evidence type="ECO:0000256" key="6">
    <source>
        <dbReference type="ARBA" id="ARBA00022723"/>
    </source>
</evidence>
<dbReference type="NCBIfam" id="TIGR01256">
    <property type="entry name" value="modA"/>
    <property type="match status" value="1"/>
</dbReference>
<feature type="binding site" evidence="14">
    <location>
        <position position="203"/>
    </location>
    <ligand>
        <name>molybdate</name>
        <dbReference type="ChEBI" id="CHEBI:36264"/>
    </ligand>
</feature>
<feature type="signal peptide" evidence="15">
    <location>
        <begin position="1"/>
        <end position="20"/>
    </location>
</feature>
<evidence type="ECO:0000256" key="12">
    <source>
        <dbReference type="ARBA" id="ARBA00073171"/>
    </source>
</evidence>
<dbReference type="PANTHER" id="PTHR30632">
    <property type="entry name" value="MOLYBDATE-BINDING PERIPLASMIC PROTEIN"/>
    <property type="match status" value="1"/>
</dbReference>
<dbReference type="CDD" id="cd13538">
    <property type="entry name" value="PBP2_ModA_like_1"/>
    <property type="match status" value="1"/>
</dbReference>
<dbReference type="PIRSF" id="PIRSF004846">
    <property type="entry name" value="ModA"/>
    <property type="match status" value="1"/>
</dbReference>
<dbReference type="InterPro" id="IPR050682">
    <property type="entry name" value="ModA/WtpA"/>
</dbReference>
<keyword evidence="6 14" id="KW-0479">Metal-binding</keyword>
<evidence type="ECO:0000256" key="1">
    <source>
        <dbReference type="ARBA" id="ARBA00004193"/>
    </source>
</evidence>
<keyword evidence="5 14" id="KW-0500">Molybdenum</keyword>
<dbReference type="AlphaFoldDB" id="A0A1H2NFI9"/>
<evidence type="ECO:0000256" key="9">
    <source>
        <dbReference type="ARBA" id="ARBA00023245"/>
    </source>
</evidence>
<evidence type="ECO:0000256" key="8">
    <source>
        <dbReference type="ARBA" id="ARBA00023136"/>
    </source>
</evidence>
<dbReference type="SUPFAM" id="SSF53850">
    <property type="entry name" value="Periplasmic binding protein-like II"/>
    <property type="match status" value="1"/>
</dbReference>
<dbReference type="STRING" id="546874.SAMN04488544_3934"/>
<dbReference type="FunFam" id="3.40.190.10:FF:000030">
    <property type="entry name" value="Molybdate ABC transporter substrate-binding protein"/>
    <property type="match status" value="1"/>
</dbReference>
<evidence type="ECO:0000256" key="15">
    <source>
        <dbReference type="SAM" id="SignalP"/>
    </source>
</evidence>
<evidence type="ECO:0000256" key="14">
    <source>
        <dbReference type="PIRSR" id="PIRSR004846-1"/>
    </source>
</evidence>
<feature type="chain" id="PRO_5038719151" description="Molybdate-binding protein ModA" evidence="15">
    <location>
        <begin position="21"/>
        <end position="267"/>
    </location>
</feature>
<evidence type="ECO:0000256" key="3">
    <source>
        <dbReference type="ARBA" id="ARBA00022448"/>
    </source>
</evidence>
<dbReference type="InterPro" id="IPR005950">
    <property type="entry name" value="ModA"/>
</dbReference>
<dbReference type="RefSeq" id="WP_091078445.1">
    <property type="nucleotide sequence ID" value="NZ_LT629799.1"/>
</dbReference>
<dbReference type="OrthoDB" id="9785015at2"/>
<evidence type="ECO:0000256" key="13">
    <source>
        <dbReference type="ARBA" id="ARBA00078141"/>
    </source>
</evidence>
<dbReference type="Proteomes" id="UP000198825">
    <property type="component" value="Chromosome I"/>
</dbReference>
<dbReference type="PANTHER" id="PTHR30632:SF0">
    <property type="entry name" value="SULFATE-BINDING PROTEIN"/>
    <property type="match status" value="1"/>
</dbReference>
<evidence type="ECO:0000256" key="2">
    <source>
        <dbReference type="ARBA" id="ARBA00009175"/>
    </source>
</evidence>
<evidence type="ECO:0000256" key="10">
    <source>
        <dbReference type="ARBA" id="ARBA00056002"/>
    </source>
</evidence>
<dbReference type="Gene3D" id="3.40.190.10">
    <property type="entry name" value="Periplasmic binding protein-like II"/>
    <property type="match status" value="2"/>
</dbReference>
<dbReference type="GO" id="GO:0030973">
    <property type="term" value="F:molybdate ion binding"/>
    <property type="evidence" value="ECO:0007669"/>
    <property type="project" value="TreeGrafter"/>
</dbReference>
<evidence type="ECO:0000313" key="17">
    <source>
        <dbReference type="Proteomes" id="UP000198825"/>
    </source>
</evidence>
<sequence length="267" mass="26527">MTRTTLTAAAAAATATLLLAACGSSTGEAGASSPAAAPASSASDQTLTVFAAASLKSTFTTIGQRFEAAHPGTKVTFSFAGSSDLVTQLQQGAPADVFASADTNNMAKAAADGLIAGSPTNFATNTLEIAVPPDNPAKIASFADLTRSGVKVVVCAPQVPCGAAAQKVETATGTDIKPVSEENAVTDVLGKVTSGEADAGLVYVTDVKGAGDKVLGIPFEESKEAVNTYPIATLAASRQSELAGQFVALVTGSEGRQVLADAGFAQP</sequence>
<proteinExistence type="inferred from homology"/>
<reference evidence="17" key="1">
    <citation type="submission" date="2016-10" db="EMBL/GenBank/DDBJ databases">
        <authorList>
            <person name="Varghese N."/>
            <person name="Submissions S."/>
        </authorList>
    </citation>
    <scope>NUCLEOTIDE SEQUENCE [LARGE SCALE GENOMIC DNA]</scope>
    <source>
        <strain evidence="17">DSM 21743</strain>
    </source>
</reference>
<dbReference type="PROSITE" id="PS51257">
    <property type="entry name" value="PROKAR_LIPOPROTEIN"/>
    <property type="match status" value="1"/>
</dbReference>
<organism evidence="16 17">
    <name type="scientific">Microlunatus sagamiharensis</name>
    <dbReference type="NCBI Taxonomy" id="546874"/>
    <lineage>
        <taxon>Bacteria</taxon>
        <taxon>Bacillati</taxon>
        <taxon>Actinomycetota</taxon>
        <taxon>Actinomycetes</taxon>
        <taxon>Propionibacteriales</taxon>
        <taxon>Propionibacteriaceae</taxon>
        <taxon>Microlunatus</taxon>
    </lineage>
</organism>
<dbReference type="GO" id="GO:0046872">
    <property type="term" value="F:metal ion binding"/>
    <property type="evidence" value="ECO:0007669"/>
    <property type="project" value="UniProtKB-KW"/>
</dbReference>
<comment type="function">
    <text evidence="10">Involved in the transport of molybdenum into the cell. Part of the binding-protein-dependent transport system ModABCD.</text>
</comment>
<keyword evidence="7 15" id="KW-0732">Signal</keyword>
<dbReference type="EMBL" id="LT629799">
    <property type="protein sequence ID" value="SDV04212.1"/>
    <property type="molecule type" value="Genomic_DNA"/>
</dbReference>
<name>A0A1H2NFI9_9ACTN</name>
<protein>
    <recommendedName>
        <fullName evidence="12">Molybdate-binding protein ModA</fullName>
    </recommendedName>
    <alternativeName>
        <fullName evidence="13">Molybdate/tungstate-binding protein ModA</fullName>
    </alternativeName>
</protein>
<comment type="subcellular location">
    <subcellularLocation>
        <location evidence="1">Cell membrane</location>
        <topology evidence="1">Lipid-anchor</topology>
    </subcellularLocation>
</comment>
<keyword evidence="4" id="KW-1003">Cell membrane</keyword>
<dbReference type="Pfam" id="PF13531">
    <property type="entry name" value="SBP_bac_11"/>
    <property type="match status" value="1"/>
</dbReference>
<feature type="binding site" evidence="14">
    <location>
        <position position="185"/>
    </location>
    <ligand>
        <name>molybdate</name>
        <dbReference type="ChEBI" id="CHEBI:36264"/>
    </ligand>
</feature>
<evidence type="ECO:0000256" key="7">
    <source>
        <dbReference type="ARBA" id="ARBA00022729"/>
    </source>
</evidence>
<dbReference type="GO" id="GO:0015689">
    <property type="term" value="P:molybdate ion transport"/>
    <property type="evidence" value="ECO:0007669"/>
    <property type="project" value="InterPro"/>
</dbReference>
<accession>A0A1H2NFI9</accession>
<comment type="subunit">
    <text evidence="11">The complex is composed of two ATP-binding proteins (ModC), two transmembrane proteins (ModB) and a solute-binding protein (ModA).</text>
</comment>
<evidence type="ECO:0000256" key="4">
    <source>
        <dbReference type="ARBA" id="ARBA00022475"/>
    </source>
</evidence>
<evidence type="ECO:0000256" key="11">
    <source>
        <dbReference type="ARBA" id="ARBA00062515"/>
    </source>
</evidence>
<evidence type="ECO:0000256" key="5">
    <source>
        <dbReference type="ARBA" id="ARBA00022505"/>
    </source>
</evidence>
<comment type="similarity">
    <text evidence="2">Belongs to the bacterial solute-binding protein ModA family.</text>
</comment>
<evidence type="ECO:0000313" key="16">
    <source>
        <dbReference type="EMBL" id="SDV04212.1"/>
    </source>
</evidence>
<keyword evidence="9" id="KW-0826">Tungsten</keyword>
<keyword evidence="8" id="KW-0472">Membrane</keyword>